<keyword evidence="2" id="KW-1185">Reference proteome</keyword>
<gene>
    <name evidence="1" type="ORF">DF947_01355</name>
</gene>
<dbReference type="Proteomes" id="UP000245391">
    <property type="component" value="Unassembled WGS sequence"/>
</dbReference>
<protein>
    <recommendedName>
        <fullName evidence="3">Crp/Fnr family transcriptional regulator</fullName>
    </recommendedName>
</protein>
<reference evidence="2" key="1">
    <citation type="submission" date="2018-05" db="EMBL/GenBank/DDBJ databases">
        <title>Pedobacter paludis sp. nov., isolated from wetland soil.</title>
        <authorList>
            <person name="Zhang Y."/>
        </authorList>
    </citation>
    <scope>NUCLEOTIDE SEQUENCE [LARGE SCALE GENOMIC DNA]</scope>
    <source>
        <strain evidence="2">R-8</strain>
    </source>
</reference>
<dbReference type="OrthoDB" id="762736at2"/>
<dbReference type="RefSeq" id="WP_109927887.1">
    <property type="nucleotide sequence ID" value="NZ_QGNY01000001.1"/>
</dbReference>
<evidence type="ECO:0008006" key="3">
    <source>
        <dbReference type="Google" id="ProtNLM"/>
    </source>
</evidence>
<proteinExistence type="predicted"/>
<dbReference type="EMBL" id="QGNY01000001">
    <property type="protein sequence ID" value="PWS33300.1"/>
    <property type="molecule type" value="Genomic_DNA"/>
</dbReference>
<dbReference type="InterPro" id="IPR018490">
    <property type="entry name" value="cNMP-bd_dom_sf"/>
</dbReference>
<evidence type="ECO:0000313" key="1">
    <source>
        <dbReference type="EMBL" id="PWS33300.1"/>
    </source>
</evidence>
<dbReference type="AlphaFoldDB" id="A0A317F234"/>
<name>A0A317F234_9SPHI</name>
<sequence length="214" mass="24970">MDELLNAKTIAPVSAESFETFIAAMEHFSPLSGPLKTKLRAVLHETTYQKGRYILNAGAKQKLLWFNLDGLLREISVDRHTFDARTSWYWFDASFVYASPGFFDQQPAQISIEVIKDAKVLLLTFEQWKSLKSNLPEAEALIEKIRTQQETRRKDHLREIHELSTAARYRIHQRQINQLLPAVKLRYIAEYLGMSTDTLGKLRRKFIRYRQPVD</sequence>
<dbReference type="SUPFAM" id="SSF51206">
    <property type="entry name" value="cAMP-binding domain-like"/>
    <property type="match status" value="1"/>
</dbReference>
<dbReference type="InterPro" id="IPR014710">
    <property type="entry name" value="RmlC-like_jellyroll"/>
</dbReference>
<evidence type="ECO:0000313" key="2">
    <source>
        <dbReference type="Proteomes" id="UP000245391"/>
    </source>
</evidence>
<accession>A0A317F234</accession>
<comment type="caution">
    <text evidence="1">The sequence shown here is derived from an EMBL/GenBank/DDBJ whole genome shotgun (WGS) entry which is preliminary data.</text>
</comment>
<dbReference type="Gene3D" id="2.60.120.10">
    <property type="entry name" value="Jelly Rolls"/>
    <property type="match status" value="1"/>
</dbReference>
<organism evidence="1 2">
    <name type="scientific">Pedobacter paludis</name>
    <dbReference type="NCBI Taxonomy" id="2203212"/>
    <lineage>
        <taxon>Bacteria</taxon>
        <taxon>Pseudomonadati</taxon>
        <taxon>Bacteroidota</taxon>
        <taxon>Sphingobacteriia</taxon>
        <taxon>Sphingobacteriales</taxon>
        <taxon>Sphingobacteriaceae</taxon>
        <taxon>Pedobacter</taxon>
    </lineage>
</organism>